<evidence type="ECO:0000313" key="8">
    <source>
        <dbReference type="EMBL" id="AIX30547.1"/>
    </source>
</evidence>
<dbReference type="Proteomes" id="UP000033001">
    <property type="component" value="Segment"/>
</dbReference>
<evidence type="ECO:0000313" key="11">
    <source>
        <dbReference type="EMBL" id="AIX31988.1"/>
    </source>
</evidence>
<evidence type="ECO:0000313" key="17">
    <source>
        <dbReference type="EMBL" id="AIX45621.1"/>
    </source>
</evidence>
<evidence type="ECO:0000313" key="6">
    <source>
        <dbReference type="EMBL" id="AIX29180.1"/>
    </source>
</evidence>
<dbReference type="Proteomes" id="UP000185313">
    <property type="component" value="Segment"/>
</dbReference>
<dbReference type="EMBL" id="KJ019105">
    <property type="protein sequence ID" value="AIX32769.1"/>
    <property type="molecule type" value="Genomic_DNA"/>
</dbReference>
<evidence type="ECO:0000313" key="12">
    <source>
        <dbReference type="EMBL" id="AIX32270.1"/>
    </source>
</evidence>
<evidence type="ECO:0000313" key="18">
    <source>
        <dbReference type="Proteomes" id="UP000033001"/>
    </source>
</evidence>
<dbReference type="EMBL" id="KJ019152">
    <property type="protein sequence ID" value="AIX43992.1"/>
    <property type="molecule type" value="Genomic_DNA"/>
</dbReference>
<dbReference type="Proteomes" id="UP000185291">
    <property type="component" value="Segment"/>
</dbReference>
<evidence type="ECO:0000313" key="14">
    <source>
        <dbReference type="EMBL" id="AIX41430.1"/>
    </source>
</evidence>
<dbReference type="Proteomes" id="UP000185296">
    <property type="component" value="Segment"/>
</dbReference>
<dbReference type="Proteomes" id="UP000185286">
    <property type="component" value="Genome"/>
</dbReference>
<evidence type="ECO:0000313" key="2">
    <source>
        <dbReference type="EMBL" id="AIX18368.1"/>
    </source>
</evidence>
<dbReference type="Proteomes" id="UP000185311">
    <property type="component" value="Segment"/>
</dbReference>
<dbReference type="EMBL" id="KJ019143">
    <property type="protein sequence ID" value="AIX41430.1"/>
    <property type="molecule type" value="Genomic_DNA"/>
</dbReference>
<evidence type="ECO:0000313" key="1">
    <source>
        <dbReference type="EMBL" id="AIX16594.1"/>
    </source>
</evidence>
<evidence type="ECO:0000313" key="16">
    <source>
        <dbReference type="EMBL" id="AIX43992.1"/>
    </source>
</evidence>
<evidence type="ECO:0000313" key="13">
    <source>
        <dbReference type="EMBL" id="AIX32769.1"/>
    </source>
</evidence>
<name>A0A0E3EV29_9CAUD</name>
<gene>
    <name evidence="14" type="ORF">Syn7803C12_68</name>
    <name evidence="15" type="ORF">Syn7803C15_71</name>
    <name evidence="16" type="ORF">Syn7803C25_69</name>
    <name evidence="17" type="ORF">Syn7803C34_70</name>
    <name evidence="1" type="ORF">Syn7803C58_69</name>
    <name evidence="2" type="ORF">Syn7803C6_69</name>
    <name evidence="3" type="ORF">Syn7803C80_71</name>
    <name evidence="4" type="ORF">Syn7803C9_71</name>
    <name evidence="5" type="ORF">Syn7803US24_70</name>
    <name evidence="6" type="ORF">Syn7803US2_69</name>
    <name evidence="7" type="ORF">Syn7803US36_71</name>
    <name evidence="8" type="ORF">Syn7803US37_70</name>
    <name evidence="9" type="ORF">Syn7803US39_69</name>
    <name evidence="10" type="ORF">Syn7803US3_70</name>
    <name evidence="11" type="ORF">Syn7803US43_71</name>
    <name evidence="12" type="ORF">Syn7803US44_70</name>
    <name evidence="13" type="ORF">Syn7803US4_68</name>
</gene>
<dbReference type="Proteomes" id="UP000185306">
    <property type="component" value="Segment"/>
</dbReference>
<dbReference type="Proteomes" id="UP000185318">
    <property type="component" value="Segment"/>
</dbReference>
<organism evidence="2 20">
    <name type="scientific">Synechococcus phage ACG-2014f</name>
    <dbReference type="NCBI Taxonomy" id="1493511"/>
    <lineage>
        <taxon>Viruses</taxon>
        <taxon>Duplodnaviria</taxon>
        <taxon>Heunggongvirae</taxon>
        <taxon>Uroviricota</taxon>
        <taxon>Caudoviricetes</taxon>
        <taxon>Pantevenvirales</taxon>
        <taxon>Kyanoviridae</taxon>
        <taxon>Atlauavirus</taxon>
        <taxon>Atlauavirus tusconc8</taxon>
    </lineage>
</organism>
<dbReference type="EMBL" id="KJ019090">
    <property type="protein sequence ID" value="AIX28637.1"/>
    <property type="molecule type" value="Genomic_DNA"/>
</dbReference>
<evidence type="ECO:0000313" key="10">
    <source>
        <dbReference type="EMBL" id="AIX31127.1"/>
    </source>
</evidence>
<dbReference type="EMBL" id="KJ019103">
    <property type="protein sequence ID" value="AIX32270.1"/>
    <property type="molecule type" value="Genomic_DNA"/>
</dbReference>
<dbReference type="EMBL" id="KJ019145">
    <property type="protein sequence ID" value="AIX42002.1"/>
    <property type="molecule type" value="Genomic_DNA"/>
</dbReference>
<dbReference type="EMBL" id="KJ019037">
    <property type="protein sequence ID" value="AIX16594.1"/>
    <property type="molecule type" value="Genomic_DNA"/>
</dbReference>
<dbReference type="Proteomes" id="UP000185312">
    <property type="component" value="Segment"/>
</dbReference>
<evidence type="ECO:0000313" key="4">
    <source>
        <dbReference type="EMBL" id="AIX23261.1"/>
    </source>
</evidence>
<dbReference type="EMBL" id="KJ019099">
    <property type="protein sequence ID" value="AIX31127.1"/>
    <property type="molecule type" value="Genomic_DNA"/>
</dbReference>
<accession>A0A0E3EV29</accession>
<evidence type="ECO:0000313" key="15">
    <source>
        <dbReference type="EMBL" id="AIX42002.1"/>
    </source>
</evidence>
<dbReference type="EMBL" id="KJ019066">
    <property type="protein sequence ID" value="AIX23261.1"/>
    <property type="molecule type" value="Genomic_DNA"/>
</dbReference>
<dbReference type="Proteomes" id="UP000185316">
    <property type="component" value="Segment"/>
</dbReference>
<dbReference type="Proteomes" id="UP000185317">
    <property type="component" value="Segment"/>
</dbReference>
<dbReference type="EMBL" id="KJ019053">
    <property type="protein sequence ID" value="AIX20248.1"/>
    <property type="molecule type" value="Genomic_DNA"/>
</dbReference>
<dbReference type="Proteomes" id="UP000185322">
    <property type="component" value="Segment"/>
</dbReference>
<sequence length="181" mass="19921">MAIFSEEFTNSIKSKVDSAKNKISNINIGKQSVVAIVGGTLVFSTLAVGAVGATVRQVVGSNIGKECNVAVGDYVRLAEVQETQLLKANGYIQSVLENPWSALVLGARMSEMADEMSARWDEIGEADDTYLESCVLDGDFKRWVFGGYVQEDREVKWEAQANLEETRQVTVKLSEQLDSRY</sequence>
<evidence type="ECO:0000313" key="20">
    <source>
        <dbReference type="Proteomes" id="UP000185317"/>
    </source>
</evidence>
<proteinExistence type="predicted"/>
<evidence type="ECO:0000313" key="7">
    <source>
        <dbReference type="EMBL" id="AIX30259.1"/>
    </source>
</evidence>
<dbReference type="EMBL" id="KJ019096">
    <property type="protein sequence ID" value="AIX30259.1"/>
    <property type="molecule type" value="Genomic_DNA"/>
</dbReference>
<evidence type="ECO:0000313" key="9">
    <source>
        <dbReference type="EMBL" id="AIX30840.1"/>
    </source>
</evidence>
<reference evidence="18 19" key="1">
    <citation type="submission" date="2013-12" db="EMBL/GenBank/DDBJ databases">
        <title>Ecological redundancy of diverse viral populations within a natural community.</title>
        <authorList>
            <person name="Gregory A.C."/>
            <person name="LaButti K."/>
            <person name="Copeland A."/>
            <person name="Woyke T."/>
            <person name="Sullivan M.B."/>
        </authorList>
    </citation>
    <scope>NUCLEOTIDE SEQUENCE [LARGE SCALE GENOMIC DNA]</scope>
    <source>
        <strain evidence="14">Syn7803C12</strain>
        <strain evidence="15">Syn7803C15</strain>
        <strain evidence="16">Syn7803C25</strain>
        <strain evidence="17">Syn7803C34</strain>
        <strain evidence="1">Syn7803C58</strain>
        <strain evidence="2">Syn7803C6</strain>
        <strain evidence="3">Syn7803C80</strain>
        <strain evidence="4">Syn7803C9</strain>
        <strain evidence="6">Syn7803US2</strain>
        <strain evidence="5">Syn7803US24</strain>
        <strain evidence="10">Syn7803US3</strain>
        <strain evidence="7">Syn7803US36</strain>
        <strain evidence="8">Syn7803US37</strain>
        <strain evidence="9">Syn7803US39</strain>
        <strain evidence="13">Syn7803US4</strain>
        <strain evidence="11">Syn7803US43</strain>
        <strain evidence="12">Syn7803US44</strain>
    </source>
</reference>
<dbReference type="Proteomes" id="UP000185314">
    <property type="component" value="Segment"/>
</dbReference>
<dbReference type="EMBL" id="KJ019092">
    <property type="protein sequence ID" value="AIX29180.1"/>
    <property type="molecule type" value="Genomic_DNA"/>
</dbReference>
<dbReference type="Proteomes" id="UP000185310">
    <property type="component" value="Segment"/>
</dbReference>
<dbReference type="Proteomes" id="UP000185300">
    <property type="component" value="Segment"/>
</dbReference>
<evidence type="ECO:0000313" key="3">
    <source>
        <dbReference type="EMBL" id="AIX20248.1"/>
    </source>
</evidence>
<dbReference type="Proteomes" id="UP000185319">
    <property type="component" value="Segment"/>
</dbReference>
<dbReference type="EMBL" id="KJ019045">
    <property type="protein sequence ID" value="AIX18368.1"/>
    <property type="molecule type" value="Genomic_DNA"/>
</dbReference>
<dbReference type="EMBL" id="KJ019097">
    <property type="protein sequence ID" value="AIX30547.1"/>
    <property type="molecule type" value="Genomic_DNA"/>
</dbReference>
<dbReference type="Proteomes" id="UP000185304">
    <property type="component" value="Segment"/>
</dbReference>
<dbReference type="EMBL" id="KJ019102">
    <property type="protein sequence ID" value="AIX31988.1"/>
    <property type="molecule type" value="Genomic_DNA"/>
</dbReference>
<evidence type="ECO:0000313" key="5">
    <source>
        <dbReference type="EMBL" id="AIX28637.1"/>
    </source>
</evidence>
<dbReference type="EMBL" id="KJ019159">
    <property type="protein sequence ID" value="AIX45621.1"/>
    <property type="molecule type" value="Genomic_DNA"/>
</dbReference>
<dbReference type="EMBL" id="KJ019098">
    <property type="protein sequence ID" value="AIX30840.1"/>
    <property type="molecule type" value="Genomic_DNA"/>
</dbReference>
<protein>
    <submittedName>
        <fullName evidence="2">Uncharacterized protein</fullName>
    </submittedName>
</protein>
<evidence type="ECO:0000313" key="19">
    <source>
        <dbReference type="Proteomes" id="UP000185286"/>
    </source>
</evidence>